<name>A0A2I9CY04_9DEIO</name>
<proteinExistence type="predicted"/>
<reference evidence="2" key="1">
    <citation type="submission" date="2018-01" db="EMBL/GenBank/DDBJ databases">
        <title>Draft Genome Sequence of the Radioresistant Bacterium Deinococcus aerius TR0125, Isolated from the Higher Atmosphere above Japan.</title>
        <authorList>
            <person name="Satoh K."/>
            <person name="Arai H."/>
            <person name="Sanzen T."/>
            <person name="Kawaguchi Y."/>
            <person name="Hayashi H."/>
            <person name="Yokobori S."/>
            <person name="Yamagishi A."/>
            <person name="Oono Y."/>
            <person name="Narumi I."/>
        </authorList>
    </citation>
    <scope>NUCLEOTIDE SEQUENCE [LARGE SCALE GENOMIC DNA]</scope>
    <source>
        <strain evidence="2">TR0125</strain>
    </source>
</reference>
<dbReference type="EMBL" id="BFAG01000011">
    <property type="protein sequence ID" value="GBF06999.1"/>
    <property type="molecule type" value="Genomic_DNA"/>
</dbReference>
<evidence type="ECO:0000313" key="1">
    <source>
        <dbReference type="EMBL" id="GBF06999.1"/>
    </source>
</evidence>
<sequence>MDSDYSYIQSIQKKIENGELKPSFTVSDTGICGQDIISNNGRYSCLGYNILDGIYAGQVGGHVYLSCNVIMSYMKMTGNIYTTDYKVVGRTASGERTSLNPGKQLLVTLDTVPYTPGKTYCVTSIGEVVFPGETTLKTQASRLPDCKAL</sequence>
<comment type="caution">
    <text evidence="1">The sequence shown here is derived from an EMBL/GenBank/DDBJ whole genome shotgun (WGS) entry which is preliminary data.</text>
</comment>
<accession>A0A2I9CY04</accession>
<gene>
    <name evidence="1" type="ORF">DAERI_110181</name>
</gene>
<evidence type="ECO:0000313" key="2">
    <source>
        <dbReference type="Proteomes" id="UP000236569"/>
    </source>
</evidence>
<dbReference type="Proteomes" id="UP000236569">
    <property type="component" value="Unassembled WGS sequence"/>
</dbReference>
<organism evidence="1 2">
    <name type="scientific">Deinococcus aerius</name>
    <dbReference type="NCBI Taxonomy" id="200253"/>
    <lineage>
        <taxon>Bacteria</taxon>
        <taxon>Thermotogati</taxon>
        <taxon>Deinococcota</taxon>
        <taxon>Deinococci</taxon>
        <taxon>Deinococcales</taxon>
        <taxon>Deinococcaceae</taxon>
        <taxon>Deinococcus</taxon>
    </lineage>
</organism>
<dbReference type="AlphaFoldDB" id="A0A2I9CY04"/>
<keyword evidence="2" id="KW-1185">Reference proteome</keyword>
<protein>
    <submittedName>
        <fullName evidence="1">Uncharacterized protein</fullName>
    </submittedName>
</protein>